<feature type="binding site" evidence="9">
    <location>
        <position position="72"/>
    </location>
    <ligand>
        <name>substrate</name>
    </ligand>
</feature>
<name>H2BSM3_GILLR</name>
<accession>H2BSM3</accession>
<reference evidence="12" key="1">
    <citation type="journal article" date="2012" name="Stand. Genomic Sci.">
        <title>Genome sequence of the Antarctic rhodopsins-containing flavobacterium Gillisia limnaea type strain (R-8282(T)).</title>
        <authorList>
            <person name="Riedel T."/>
            <person name="Held B."/>
            <person name="Nolan M."/>
            <person name="Lucas S."/>
            <person name="Lapidus A."/>
            <person name="Tice H."/>
            <person name="Del Rio T.G."/>
            <person name="Cheng J.F."/>
            <person name="Han C."/>
            <person name="Tapia R."/>
            <person name="Goodwin L.A."/>
            <person name="Pitluck S."/>
            <person name="Liolios K."/>
            <person name="Mavromatis K."/>
            <person name="Pagani I."/>
            <person name="Ivanova N."/>
            <person name="Mikhailova N."/>
            <person name="Pati A."/>
            <person name="Chen A."/>
            <person name="Palaniappan K."/>
            <person name="Land M."/>
            <person name="Rohde M."/>
            <person name="Tindall B.J."/>
            <person name="Detter J.C."/>
            <person name="Goker M."/>
            <person name="Bristow J."/>
            <person name="Eisen J.A."/>
            <person name="Markowitz V."/>
            <person name="Hugenholtz P."/>
            <person name="Kyrpides N.C."/>
            <person name="Klenk H.P."/>
            <person name="Woyke T."/>
        </authorList>
    </citation>
    <scope>NUCLEOTIDE SEQUENCE [LARGE SCALE GENOMIC DNA]</scope>
    <source>
        <strain evidence="12">DSM 15749 / LMG 21470 / R-8282</strain>
    </source>
</reference>
<keyword evidence="5 9" id="KW-0949">S-adenosyl-L-methionine</keyword>
<evidence type="ECO:0000313" key="11">
    <source>
        <dbReference type="EMBL" id="EHQ03609.1"/>
    </source>
</evidence>
<comment type="cofactor">
    <cofactor evidence="1 9">
        <name>pyridoxal 5'-phosphate</name>
        <dbReference type="ChEBI" id="CHEBI:597326"/>
    </cofactor>
</comment>
<dbReference type="RefSeq" id="WP_006989915.1">
    <property type="nucleotide sequence ID" value="NZ_JH594606.1"/>
</dbReference>
<dbReference type="STRING" id="865937.Gilli_2999"/>
<dbReference type="Pfam" id="PF00202">
    <property type="entry name" value="Aminotran_3"/>
    <property type="match status" value="1"/>
</dbReference>
<dbReference type="GO" id="GO:0004141">
    <property type="term" value="F:dethiobiotin synthase activity"/>
    <property type="evidence" value="ECO:0007669"/>
    <property type="project" value="TreeGrafter"/>
</dbReference>
<dbReference type="Gene3D" id="3.40.640.10">
    <property type="entry name" value="Type I PLP-dependent aspartate aminotransferase-like (Major domain)"/>
    <property type="match status" value="1"/>
</dbReference>
<dbReference type="Gene3D" id="3.90.1150.10">
    <property type="entry name" value="Aspartate Aminotransferase, domain 1"/>
    <property type="match status" value="1"/>
</dbReference>
<feature type="site" description="Participates in the substrate recognition with KAPA and in a stacking interaction with the adenine ring of SAM" evidence="9">
    <location>
        <position position="37"/>
    </location>
</feature>
<dbReference type="AlphaFoldDB" id="H2BSM3"/>
<dbReference type="EC" id="2.6.1.62" evidence="9"/>
<evidence type="ECO:0000313" key="12">
    <source>
        <dbReference type="Proteomes" id="UP000003844"/>
    </source>
</evidence>
<dbReference type="InterPro" id="IPR015421">
    <property type="entry name" value="PyrdxlP-dep_Trfase_major"/>
</dbReference>
<evidence type="ECO:0000256" key="8">
    <source>
        <dbReference type="ARBA" id="ARBA00048449"/>
    </source>
</evidence>
<evidence type="ECO:0000256" key="4">
    <source>
        <dbReference type="ARBA" id="ARBA00022679"/>
    </source>
</evidence>
<evidence type="ECO:0000256" key="9">
    <source>
        <dbReference type="HAMAP-Rule" id="MF_00834"/>
    </source>
</evidence>
<dbReference type="InterPro" id="IPR005814">
    <property type="entry name" value="Aminotrans_3"/>
</dbReference>
<dbReference type="SUPFAM" id="SSF53383">
    <property type="entry name" value="PLP-dependent transferases"/>
    <property type="match status" value="1"/>
</dbReference>
<dbReference type="PANTHER" id="PTHR42684">
    <property type="entry name" value="ADENOSYLMETHIONINE-8-AMINO-7-OXONONANOATE AMINOTRANSFERASE"/>
    <property type="match status" value="1"/>
</dbReference>
<feature type="binding site" evidence="9">
    <location>
        <position position="258"/>
    </location>
    <ligand>
        <name>pyridoxal 5'-phosphate</name>
        <dbReference type="ChEBI" id="CHEBI:597326"/>
    </ligand>
</feature>
<dbReference type="GO" id="GO:0051537">
    <property type="term" value="F:2 iron, 2 sulfur cluster binding"/>
    <property type="evidence" value="ECO:0007669"/>
    <property type="project" value="UniProtKB-KW"/>
</dbReference>
<evidence type="ECO:0000256" key="1">
    <source>
        <dbReference type="ARBA" id="ARBA00001933"/>
    </source>
</evidence>
<dbReference type="GO" id="GO:0005737">
    <property type="term" value="C:cytoplasm"/>
    <property type="evidence" value="ECO:0007669"/>
    <property type="project" value="UniProtKB-SubCell"/>
</dbReference>
<keyword evidence="12" id="KW-1185">Reference proteome</keyword>
<dbReference type="eggNOG" id="COG0161">
    <property type="taxonomic scope" value="Bacteria"/>
</dbReference>
<comment type="catalytic activity">
    <reaction evidence="8 9">
        <text>(8S)-8-amino-7-oxononanoate + S-adenosyl-L-methionine = S-adenosyl-4-methylsulfanyl-2-oxobutanoate + (7R,8S)-7,8-diammoniononanoate</text>
        <dbReference type="Rhea" id="RHEA:16861"/>
        <dbReference type="ChEBI" id="CHEBI:16490"/>
        <dbReference type="ChEBI" id="CHEBI:59789"/>
        <dbReference type="ChEBI" id="CHEBI:149468"/>
        <dbReference type="ChEBI" id="CHEBI:149469"/>
        <dbReference type="EC" id="2.6.1.62"/>
    </reaction>
</comment>
<evidence type="ECO:0000256" key="6">
    <source>
        <dbReference type="ARBA" id="ARBA00022756"/>
    </source>
</evidence>
<evidence type="ECO:0000256" key="2">
    <source>
        <dbReference type="ARBA" id="ARBA00005063"/>
    </source>
</evidence>
<dbReference type="InterPro" id="IPR015424">
    <property type="entry name" value="PyrdxlP-dep_Trfase"/>
</dbReference>
<protein>
    <recommendedName>
        <fullName evidence="9">Adenosylmethionine-8-amino-7-oxononanoate aminotransferase</fullName>
        <ecNumber evidence="9">2.6.1.62</ecNumber>
    </recommendedName>
    <alternativeName>
        <fullName evidence="9">7,8-diamino-pelargonic acid aminotransferase</fullName>
        <shortName evidence="9">DAPA AT</shortName>
        <shortName evidence="9">DAPA aminotransferase</shortName>
    </alternativeName>
    <alternativeName>
        <fullName evidence="9">7,8-diaminononanoate synthase</fullName>
        <shortName evidence="9">DANS</shortName>
    </alternativeName>
    <alternativeName>
        <fullName evidence="9">Diaminopelargonic acid synthase</fullName>
    </alternativeName>
</protein>
<evidence type="ECO:0000256" key="10">
    <source>
        <dbReference type="SAM" id="MobiDB-lite"/>
    </source>
</evidence>
<dbReference type="GO" id="GO:0009102">
    <property type="term" value="P:biotin biosynthetic process"/>
    <property type="evidence" value="ECO:0007669"/>
    <property type="project" value="UniProtKB-UniRule"/>
</dbReference>
<feature type="binding site" evidence="9">
    <location>
        <position position="410"/>
    </location>
    <ligand>
        <name>substrate</name>
    </ligand>
</feature>
<comment type="function">
    <text evidence="9">Catalyzes the transfer of the alpha-amino group from S-adenosyl-L-methionine (SAM) to 7-keto-8-aminopelargonic acid (KAPA) to form 7,8-diaminopelargonic acid (DAPA). It is the only aminotransferase known to utilize SAM as an amino donor.</text>
</comment>
<dbReference type="EMBL" id="JH594606">
    <property type="protein sequence ID" value="EHQ03609.1"/>
    <property type="molecule type" value="Genomic_DNA"/>
</dbReference>
<dbReference type="NCBIfam" id="TIGR00508">
    <property type="entry name" value="bioA"/>
    <property type="match status" value="1"/>
</dbReference>
<keyword evidence="6 9" id="KW-0093">Biotin biosynthesis</keyword>
<keyword evidence="3 9" id="KW-0032">Aminotransferase</keyword>
<dbReference type="OrthoDB" id="9807885at2"/>
<keyword evidence="7 9" id="KW-0663">Pyridoxal phosphate</keyword>
<feature type="binding site" evidence="9">
    <location>
        <begin position="322"/>
        <end position="323"/>
    </location>
    <ligand>
        <name>pyridoxal 5'-phosphate</name>
        <dbReference type="ChEBI" id="CHEBI:597326"/>
    </ligand>
</feature>
<organism evidence="11 12">
    <name type="scientific">Gillisia limnaea (strain DSM 15749 / LMG 21470 / R-8282)</name>
    <dbReference type="NCBI Taxonomy" id="865937"/>
    <lineage>
        <taxon>Bacteria</taxon>
        <taxon>Pseudomonadati</taxon>
        <taxon>Bacteroidota</taxon>
        <taxon>Flavobacteriia</taxon>
        <taxon>Flavobacteriales</taxon>
        <taxon>Flavobacteriaceae</taxon>
        <taxon>Gillisia</taxon>
    </lineage>
</organism>
<comment type="similarity">
    <text evidence="9">Belongs to the class-III pyridoxal-phosphate-dependent aminotransferase family. BioA subfamily.</text>
</comment>
<evidence type="ECO:0000256" key="7">
    <source>
        <dbReference type="ARBA" id="ARBA00022898"/>
    </source>
</evidence>
<sequence>MLEINKNTKKTTLSSDEGDKERITLSQRDQKHLWHPLTQHKLSGEMLAIVKAKGSVLYDEDGKEYIDGIASWYTSMYGHCNPLITEKVAAQMQKLDQVVFSGFTHKPAVELSEALIKILPSNQQKLFFSDNGSTATEIGIKMALQYHHNLGNNRKVMLAFEEGFHGDTFGAMSVSGLSVYNGAFEEHFIKVVRIPVPNGKNTSGVLSILKNLIIENNIAGFIYEPLVQGAAGMKMHDAAGLNEILNVCKENKIICVADEVMTGFGKTGKHFASDYLETPPDIICLSKALTAGLLPMAITSCSQQVYDAFYADEIAKGLFHGHTYSANPLACVAALAGIELLNSEEIQQNIRRVIKSHQDYKTRLEKHPKVRNIRQLGVILAFELDVKMERYGEVRNQLFKHFMDSGVFLRPLGNTIYILAPFVISSTELEKIYESISAALEKF</sequence>
<evidence type="ECO:0000256" key="5">
    <source>
        <dbReference type="ARBA" id="ARBA00022691"/>
    </source>
</evidence>
<dbReference type="HOGENOM" id="CLU_016922_4_3_10"/>
<feature type="region of interest" description="Disordered" evidence="10">
    <location>
        <begin position="1"/>
        <end position="20"/>
    </location>
</feature>
<dbReference type="PANTHER" id="PTHR42684:SF3">
    <property type="entry name" value="ADENOSYLMETHIONINE-8-AMINO-7-OXONONANOATE AMINOTRANSFERASE"/>
    <property type="match status" value="1"/>
</dbReference>
<feature type="binding site" evidence="9">
    <location>
        <begin position="132"/>
        <end position="133"/>
    </location>
    <ligand>
        <name>pyridoxal 5'-phosphate</name>
        <dbReference type="ChEBI" id="CHEBI:597326"/>
    </ligand>
</feature>
<dbReference type="PIRSF" id="PIRSF000521">
    <property type="entry name" value="Transaminase_4ab_Lys_Orn"/>
    <property type="match status" value="1"/>
</dbReference>
<dbReference type="InterPro" id="IPR005815">
    <property type="entry name" value="BioA"/>
</dbReference>
<proteinExistence type="inferred from homology"/>
<dbReference type="InterPro" id="IPR015422">
    <property type="entry name" value="PyrdxlP-dep_Trfase_small"/>
</dbReference>
<comment type="pathway">
    <text evidence="2 9">Cofactor biosynthesis; biotin biosynthesis; 7,8-diaminononanoate from 8-amino-7-oxononanoate (SAM route): step 1/1.</text>
</comment>
<dbReference type="GO" id="GO:0030170">
    <property type="term" value="F:pyridoxal phosphate binding"/>
    <property type="evidence" value="ECO:0007669"/>
    <property type="project" value="UniProtKB-UniRule"/>
</dbReference>
<feature type="binding site" evidence="9">
    <location>
        <position position="321"/>
    </location>
    <ligand>
        <name>substrate</name>
    </ligand>
</feature>
<comment type="caution">
    <text evidence="9">Lacks conserved residue(s) required for the propagation of feature annotation.</text>
</comment>
<dbReference type="CDD" id="cd00610">
    <property type="entry name" value="OAT_like"/>
    <property type="match status" value="1"/>
</dbReference>
<comment type="subunit">
    <text evidence="9">Homodimer.</text>
</comment>
<comment type="subcellular location">
    <subcellularLocation>
        <location evidence="9">Cytoplasm</location>
    </subcellularLocation>
</comment>
<dbReference type="Proteomes" id="UP000003844">
    <property type="component" value="Unassembled WGS sequence"/>
</dbReference>
<keyword evidence="9" id="KW-0963">Cytoplasm</keyword>
<dbReference type="UniPathway" id="UPA00078">
    <property type="reaction ID" value="UER00160"/>
</dbReference>
<keyword evidence="4 9" id="KW-0808">Transferase</keyword>
<dbReference type="GO" id="GO:0004015">
    <property type="term" value="F:adenosylmethionine-8-amino-7-oxononanoate transaminase activity"/>
    <property type="evidence" value="ECO:0007669"/>
    <property type="project" value="UniProtKB-UniRule"/>
</dbReference>
<evidence type="ECO:0000256" key="3">
    <source>
        <dbReference type="ARBA" id="ARBA00022576"/>
    </source>
</evidence>
<dbReference type="HAMAP" id="MF_00834">
    <property type="entry name" value="BioA"/>
    <property type="match status" value="1"/>
</dbReference>
<feature type="binding site" evidence="9">
    <location>
        <position position="287"/>
    </location>
    <ligand>
        <name>substrate</name>
    </ligand>
</feature>
<feature type="modified residue" description="N6-(pyridoxal phosphate)lysine" evidence="9">
    <location>
        <position position="287"/>
    </location>
</feature>
<gene>
    <name evidence="9" type="primary">bioA</name>
    <name evidence="11" type="ORF">Gilli_2999</name>
</gene>